<name>A0A6F9D679_9ASCI</name>
<dbReference type="GO" id="GO:0016020">
    <property type="term" value="C:membrane"/>
    <property type="evidence" value="ECO:0007669"/>
    <property type="project" value="GOC"/>
</dbReference>
<dbReference type="PROSITE" id="PS50146">
    <property type="entry name" value="DAGK"/>
    <property type="match status" value="1"/>
</dbReference>
<dbReference type="AlphaFoldDB" id="A0A6F9D679"/>
<dbReference type="GO" id="GO:0006672">
    <property type="term" value="P:ceramide metabolic process"/>
    <property type="evidence" value="ECO:0007669"/>
    <property type="project" value="TreeGrafter"/>
</dbReference>
<keyword evidence="2" id="KW-0808">Transferase</keyword>
<dbReference type="Gene3D" id="3.40.50.10330">
    <property type="entry name" value="Probable inorganic polyphosphate/atp-NAD kinase, domain 1"/>
    <property type="match status" value="1"/>
</dbReference>
<dbReference type="Pfam" id="PF00781">
    <property type="entry name" value="DAGK_cat"/>
    <property type="match status" value="1"/>
</dbReference>
<dbReference type="GO" id="GO:0001729">
    <property type="term" value="F:ceramide kinase activity"/>
    <property type="evidence" value="ECO:0007669"/>
    <property type="project" value="TreeGrafter"/>
</dbReference>
<dbReference type="PANTHER" id="PTHR12358:SF111">
    <property type="entry name" value="CERAMIDE KINASE, ISOFORM A"/>
    <property type="match status" value="1"/>
</dbReference>
<gene>
    <name evidence="2" type="primary">Agk-001</name>
</gene>
<dbReference type="InterPro" id="IPR045363">
    <property type="entry name" value="CERK_C"/>
</dbReference>
<dbReference type="InterPro" id="IPR016064">
    <property type="entry name" value="NAD/diacylglycerol_kinase_sf"/>
</dbReference>
<proteinExistence type="evidence at transcript level"/>
<dbReference type="InterPro" id="IPR001206">
    <property type="entry name" value="Diacylglycerol_kinase_cat_dom"/>
</dbReference>
<dbReference type="SUPFAM" id="SSF111331">
    <property type="entry name" value="NAD kinase/diacylglycerol kinase-like"/>
    <property type="match status" value="1"/>
</dbReference>
<accession>A0A6F9D679</accession>
<dbReference type="Gene3D" id="2.60.200.40">
    <property type="match status" value="1"/>
</dbReference>
<dbReference type="SMART" id="SM00046">
    <property type="entry name" value="DAGKc"/>
    <property type="match status" value="1"/>
</dbReference>
<evidence type="ECO:0000313" key="2">
    <source>
        <dbReference type="EMBL" id="CAB3220565.1"/>
    </source>
</evidence>
<dbReference type="EMBL" id="LR782777">
    <property type="protein sequence ID" value="CAB3220565.1"/>
    <property type="molecule type" value="mRNA"/>
</dbReference>
<evidence type="ECO:0000259" key="1">
    <source>
        <dbReference type="PROSITE" id="PS50146"/>
    </source>
</evidence>
<keyword evidence="2" id="KW-0418">Kinase</keyword>
<protein>
    <submittedName>
        <fullName evidence="2">Ceramide kinase-like</fullName>
    </submittedName>
</protein>
<feature type="domain" description="DAGKc" evidence="1">
    <location>
        <begin position="147"/>
        <end position="304"/>
    </location>
</feature>
<dbReference type="InterPro" id="IPR017438">
    <property type="entry name" value="ATP-NAD_kinase_N"/>
</dbReference>
<dbReference type="PANTHER" id="PTHR12358">
    <property type="entry name" value="SPHINGOSINE KINASE"/>
    <property type="match status" value="1"/>
</dbReference>
<reference evidence="2" key="1">
    <citation type="submission" date="2020-04" db="EMBL/GenBank/DDBJ databases">
        <authorList>
            <person name="Neveu A P."/>
        </authorList>
    </citation>
    <scope>NUCLEOTIDE SEQUENCE</scope>
    <source>
        <tissue evidence="2">Whole embryo</tissue>
    </source>
</reference>
<organism evidence="2">
    <name type="scientific">Phallusia mammillata</name>
    <dbReference type="NCBI Taxonomy" id="59560"/>
    <lineage>
        <taxon>Eukaryota</taxon>
        <taxon>Metazoa</taxon>
        <taxon>Chordata</taxon>
        <taxon>Tunicata</taxon>
        <taxon>Ascidiacea</taxon>
        <taxon>Phlebobranchia</taxon>
        <taxon>Ascidiidae</taxon>
        <taxon>Phallusia</taxon>
    </lineage>
</organism>
<dbReference type="InterPro" id="IPR050187">
    <property type="entry name" value="Lipid_Phosphate_FormReg"/>
</dbReference>
<dbReference type="Pfam" id="PF19280">
    <property type="entry name" value="CERK_C"/>
    <property type="match status" value="1"/>
</dbReference>
<sequence length="601" mass="66680">MNVEGDAKHPDSSLQFLTNKAVVTLQVKENFLHVRCLKKLNPFDPRPFSSFHCNIYLCDILSTATSESEWKVHSKVESLNTANIGSLLHSTASQCKLLLVHIAVKSKGSLWKLQTLKFRCKNTRQCSAWSTYLNENITTSLGRRSVSRPKSLLVFVNPYGGKHKAVDIHKHIVTPIFNKAGIRQLVVVTEYQNHAKEYLKTADLGKIDGIIAVGGDGMANEIINGVLIQVQEKNNISLDKPPADLSEACPSFVRPSIRIGVIPAGSTNCLSYVSQGFDDPETAALHIALGAEHNLDLSSIHDRNGAFQRFSFSMTSFGFYGNVLKLSERMRGLGPSRYDVAGIHSFLHQCSYNMKVWYLPSDTPVDIANDRTKCRYPCNTCCLDKLSDFEQTMSNGDVCSKPSPILSGPINTNFFNNAVHYEVNSNSEDGSQITLGAKITSQTECFESTKSCDNANGNNKWQVTEGKFLMINSALMSCACSRCPQGLSPSAHLADGNTDLILVRNCSRADFVRYMFSHVGKANRFRFPFVEVYRVKGFRCEMPIASSSVTCEQIDIKQTESECSRTSSCWNTDGELVPDPNIHVWVHKGLIKLFAKGIDQK</sequence>